<dbReference type="GO" id="GO:0016887">
    <property type="term" value="F:ATP hydrolysis activity"/>
    <property type="evidence" value="ECO:0007669"/>
    <property type="project" value="InterPro"/>
</dbReference>
<dbReference type="EC" id="3.4.24.-" evidence="6"/>
<dbReference type="InterPro" id="IPR041569">
    <property type="entry name" value="AAA_lid_3"/>
</dbReference>
<evidence type="ECO:0000259" key="5">
    <source>
        <dbReference type="SMART" id="SM00382"/>
    </source>
</evidence>
<evidence type="ECO:0000256" key="1">
    <source>
        <dbReference type="ARBA" id="ARBA00006914"/>
    </source>
</evidence>
<evidence type="ECO:0000256" key="2">
    <source>
        <dbReference type="ARBA" id="ARBA00022741"/>
    </source>
</evidence>
<dbReference type="CDD" id="cd19481">
    <property type="entry name" value="RecA-like_protease"/>
    <property type="match status" value="1"/>
</dbReference>
<dbReference type="EMBL" id="CP131062">
    <property type="protein sequence ID" value="WNY28941.1"/>
    <property type="molecule type" value="Genomic_DNA"/>
</dbReference>
<feature type="domain" description="AAA+ ATPase" evidence="5">
    <location>
        <begin position="220"/>
        <end position="356"/>
    </location>
</feature>
<dbReference type="SUPFAM" id="SSF52540">
    <property type="entry name" value="P-loop containing nucleoside triphosphate hydrolases"/>
    <property type="match status" value="1"/>
</dbReference>
<gene>
    <name evidence="6" type="primary">ftsH_4</name>
    <name evidence="6" type="ORF">MmiEs2_11540</name>
</gene>
<comment type="similarity">
    <text evidence="1 4">Belongs to the AAA ATPase family.</text>
</comment>
<dbReference type="PANTHER" id="PTHR23073">
    <property type="entry name" value="26S PROTEASOME REGULATORY SUBUNIT"/>
    <property type="match status" value="1"/>
</dbReference>
<keyword evidence="6" id="KW-0645">Protease</keyword>
<dbReference type="KEGG" id="mees:MmiEs2_11540"/>
<keyword evidence="6" id="KW-0482">Metalloprotease</keyword>
<dbReference type="InterPro" id="IPR050221">
    <property type="entry name" value="26S_Proteasome_ATPase"/>
</dbReference>
<dbReference type="Pfam" id="PF00004">
    <property type="entry name" value="AAA"/>
    <property type="match status" value="1"/>
</dbReference>
<keyword evidence="7" id="KW-1185">Reference proteome</keyword>
<evidence type="ECO:0000256" key="3">
    <source>
        <dbReference type="ARBA" id="ARBA00022840"/>
    </source>
</evidence>
<sequence>MASSETLDVIELLLTAEIYNDYKNELIVNNIPPKIRRTLWNAKTRDVPTPIKPSKSMIKKMFDIDNVEDALKVNGKPFAYVALDEYSGSAHITEGSLDSAAEWFKKQDGARDRIFENSVLAYYYDNVADENDVGVSYNDVASKTPPKEASREWIESIMDELSEGKDNGRKWLDLAYIKAPEEIRESMDELILTERQKNELQKIELTIKNKDHFKNIGLYDIGKVLFVGPPGTGKTSFARALSKNLSIPIIEVRLSMITDQYLGETSKNIDRVFDLAKKFDPCIMFIDEFDFIATSRTANNEHSAIKQAVNTLLKAIDNTSLVEDGVLLIAATNHTKKLDGAVWRRFDEIVDFERPTMDMRKDILDTILRKIEGDINTEAIAKTTEDYTGSDLRMVVREAVLSALLDNRYNLVQEDLEKAVKSFDRRSGLKMTAFIDE</sequence>
<dbReference type="Proteomes" id="UP001302662">
    <property type="component" value="Chromosome"/>
</dbReference>
<keyword evidence="3 4" id="KW-0067">ATP-binding</keyword>
<dbReference type="Pfam" id="PF17862">
    <property type="entry name" value="AAA_lid_3"/>
    <property type="match status" value="1"/>
</dbReference>
<dbReference type="InterPro" id="IPR003593">
    <property type="entry name" value="AAA+_ATPase"/>
</dbReference>
<dbReference type="GeneID" id="85197626"/>
<keyword evidence="6" id="KW-0378">Hydrolase</keyword>
<dbReference type="GO" id="GO:0005524">
    <property type="term" value="F:ATP binding"/>
    <property type="evidence" value="ECO:0007669"/>
    <property type="project" value="UniProtKB-KW"/>
</dbReference>
<dbReference type="InterPro" id="IPR003960">
    <property type="entry name" value="ATPase_AAA_CS"/>
</dbReference>
<proteinExistence type="inferred from homology"/>
<dbReference type="PROSITE" id="PS00674">
    <property type="entry name" value="AAA"/>
    <property type="match status" value="1"/>
</dbReference>
<dbReference type="Gene3D" id="1.10.8.60">
    <property type="match status" value="1"/>
</dbReference>
<dbReference type="GO" id="GO:0008237">
    <property type="term" value="F:metallopeptidase activity"/>
    <property type="evidence" value="ECO:0007669"/>
    <property type="project" value="UniProtKB-KW"/>
</dbReference>
<evidence type="ECO:0000313" key="7">
    <source>
        <dbReference type="Proteomes" id="UP001302662"/>
    </source>
</evidence>
<name>A0AA96ZYL0_9EURY</name>
<dbReference type="AlphaFoldDB" id="A0AA96ZYL0"/>
<reference evidence="6 7" key="1">
    <citation type="submission" date="2023-07" db="EMBL/GenBank/DDBJ databases">
        <title>Closed genome sequence of Methanimicrococcus sp. Es2.</title>
        <authorList>
            <person name="Protasov E."/>
            <person name="Platt K."/>
            <person name="Reeh H."/>
            <person name="Poehlein A."/>
            <person name="Daniel R."/>
            <person name="Brune A."/>
        </authorList>
    </citation>
    <scope>NUCLEOTIDE SEQUENCE [LARGE SCALE GENOMIC DNA]</scope>
    <source>
        <strain evidence="6 7">Es2</strain>
    </source>
</reference>
<evidence type="ECO:0000313" key="6">
    <source>
        <dbReference type="EMBL" id="WNY28941.1"/>
    </source>
</evidence>
<evidence type="ECO:0000256" key="4">
    <source>
        <dbReference type="RuleBase" id="RU003651"/>
    </source>
</evidence>
<dbReference type="SMART" id="SM00382">
    <property type="entry name" value="AAA"/>
    <property type="match status" value="1"/>
</dbReference>
<keyword evidence="2 4" id="KW-0547">Nucleotide-binding</keyword>
<protein>
    <submittedName>
        <fullName evidence="6">ATP-dependent zinc metalloprotease FtsH</fullName>
        <ecNumber evidence="6">3.4.24.-</ecNumber>
    </submittedName>
</protein>
<dbReference type="RefSeq" id="WP_316558946.1">
    <property type="nucleotide sequence ID" value="NZ_CP131062.1"/>
</dbReference>
<dbReference type="InterPro" id="IPR027417">
    <property type="entry name" value="P-loop_NTPase"/>
</dbReference>
<dbReference type="InterPro" id="IPR003959">
    <property type="entry name" value="ATPase_AAA_core"/>
</dbReference>
<accession>A0AA96ZYL0</accession>
<dbReference type="Gene3D" id="3.40.50.300">
    <property type="entry name" value="P-loop containing nucleotide triphosphate hydrolases"/>
    <property type="match status" value="1"/>
</dbReference>
<organism evidence="6 7">
    <name type="scientific">Methanimicrococcus stummii</name>
    <dbReference type="NCBI Taxonomy" id="3028294"/>
    <lineage>
        <taxon>Archaea</taxon>
        <taxon>Methanobacteriati</taxon>
        <taxon>Methanobacteriota</taxon>
        <taxon>Stenosarchaea group</taxon>
        <taxon>Methanomicrobia</taxon>
        <taxon>Methanosarcinales</taxon>
        <taxon>Methanosarcinaceae</taxon>
        <taxon>Methanimicrococcus</taxon>
    </lineage>
</organism>